<reference evidence="1 2" key="1">
    <citation type="submission" date="2024-05" db="EMBL/GenBank/DDBJ databases">
        <authorList>
            <person name="De Oliveira J.P."/>
            <person name="Noriler S.A."/>
            <person name="De Oliveira A.G."/>
            <person name="Sipoli D.S."/>
        </authorList>
    </citation>
    <scope>NUCLEOTIDE SEQUENCE [LARGE SCALE GENOMIC DNA]</scope>
    <source>
        <strain evidence="1 2">LABIM189</strain>
    </source>
</reference>
<dbReference type="Proteomes" id="UP001455709">
    <property type="component" value="Unassembled WGS sequence"/>
</dbReference>
<protein>
    <submittedName>
        <fullName evidence="1">Uncharacterized protein</fullName>
    </submittedName>
</protein>
<dbReference type="EMBL" id="JBDOJC010000001">
    <property type="protein sequence ID" value="MEO2217731.1"/>
    <property type="molecule type" value="Genomic_DNA"/>
</dbReference>
<proteinExistence type="predicted"/>
<organism evidence="1 2">
    <name type="scientific">Chromobacterium vaccinii</name>
    <dbReference type="NCBI Taxonomy" id="1108595"/>
    <lineage>
        <taxon>Bacteria</taxon>
        <taxon>Pseudomonadati</taxon>
        <taxon>Pseudomonadota</taxon>
        <taxon>Betaproteobacteria</taxon>
        <taxon>Neisseriales</taxon>
        <taxon>Chromobacteriaceae</taxon>
        <taxon>Chromobacterium</taxon>
    </lineage>
</organism>
<comment type="caution">
    <text evidence="1">The sequence shown here is derived from an EMBL/GenBank/DDBJ whole genome shotgun (WGS) entry which is preliminary data.</text>
</comment>
<name>A0ABV0FCB5_9NEIS</name>
<keyword evidence="2" id="KW-1185">Reference proteome</keyword>
<dbReference type="RefSeq" id="WP_231152686.1">
    <property type="nucleotide sequence ID" value="NZ_JAJNRT010000009.1"/>
</dbReference>
<sequence>MYKWYMSILSLYSPCDASRSAADFEQVLSALTRLRMQETVAAMGVKSVFLVEVVA</sequence>
<accession>A0ABV0FCB5</accession>
<evidence type="ECO:0000313" key="1">
    <source>
        <dbReference type="EMBL" id="MEO2217731.1"/>
    </source>
</evidence>
<evidence type="ECO:0000313" key="2">
    <source>
        <dbReference type="Proteomes" id="UP001455709"/>
    </source>
</evidence>
<gene>
    <name evidence="1" type="ORF">ABGV49_11755</name>
</gene>